<dbReference type="Gene3D" id="1.10.1760.20">
    <property type="match status" value="1"/>
</dbReference>
<dbReference type="HOGENOM" id="CLU_084455_0_0_14"/>
<proteinExistence type="predicted"/>
<feature type="transmembrane region" description="Helical" evidence="1">
    <location>
        <begin position="20"/>
        <end position="45"/>
    </location>
</feature>
<gene>
    <name evidence="2" type="ordered locus">MCJ_003190</name>
</gene>
<sequence>MENKTEIKVSLLKRLTNKKNFTFSIFEIVISGSFLAIFLVLSYIIKTSLPPKLNVAFEIPFFIFLGILLGWFKGPIVALLFDIVKTAATSNVFLWTPEYGIVPPLIALIAAFFIKLVHSQDIYLLIPTIMFILAIIAIFVYYWKLDDSLAKKAPKAWGNFFNKKTTLILIGSVATFITVVGTILFIIYKKTNSYKMKLAFLTLMILSFIFIIFRWFWHPIAFIRYYNRYLNRSGQDRIVEQYFFYYLNPIILKSLVSLPIYTVSLVTLIPLVNFLNNKHNYQWRLGY</sequence>
<keyword evidence="3" id="KW-1185">Reference proteome</keyword>
<feature type="transmembrane region" description="Helical" evidence="1">
    <location>
        <begin position="101"/>
        <end position="117"/>
    </location>
</feature>
<keyword evidence="1" id="KW-0812">Transmembrane</keyword>
<accession>C5J6B8</accession>
<feature type="transmembrane region" description="Helical" evidence="1">
    <location>
        <begin position="57"/>
        <end position="81"/>
    </location>
</feature>
<reference evidence="3" key="1">
    <citation type="journal article" date="2009" name="BMC Bioinformatics">
        <title>The Mycoplasma conjunctivae genome sequencing, annotation and analysis.</title>
        <authorList>
            <person name="Calderon-Copete S.P."/>
            <person name="Wigger G."/>
            <person name="Wunderlin C."/>
            <person name="Schmidheini T."/>
            <person name="Frey J."/>
            <person name="Quail M.A."/>
            <person name="Falquet L."/>
        </authorList>
    </citation>
    <scope>NUCLEOTIDE SEQUENCE [LARGE SCALE GENOMIC DNA]</scope>
    <source>
        <strain evidence="3">ATCC 25834 / NCTC 10147 / HRC/581</strain>
    </source>
</reference>
<protein>
    <recommendedName>
        <fullName evidence="4">ECF transporter S component</fullName>
    </recommendedName>
</protein>
<feature type="transmembrane region" description="Helical" evidence="1">
    <location>
        <begin position="124"/>
        <end position="145"/>
    </location>
</feature>
<dbReference type="AlphaFoldDB" id="C5J6B8"/>
<dbReference type="eggNOG" id="ENOG5030MMT">
    <property type="taxonomic scope" value="Bacteria"/>
</dbReference>
<evidence type="ECO:0000256" key="1">
    <source>
        <dbReference type="SAM" id="Phobius"/>
    </source>
</evidence>
<dbReference type="EMBL" id="FM864216">
    <property type="protein sequence ID" value="CAT05010.1"/>
    <property type="molecule type" value="Genomic_DNA"/>
</dbReference>
<evidence type="ECO:0000313" key="2">
    <source>
        <dbReference type="EMBL" id="CAT05010.1"/>
    </source>
</evidence>
<dbReference type="Proteomes" id="UP000001491">
    <property type="component" value="Chromosome"/>
</dbReference>
<evidence type="ECO:0008006" key="4">
    <source>
        <dbReference type="Google" id="ProtNLM"/>
    </source>
</evidence>
<organism evidence="2 3">
    <name type="scientific">Mesomycoplasma conjunctivae (strain ATCC 25834 / NCTC 10147 / HRC/581)</name>
    <name type="common">Mycoplasma conjunctivae</name>
    <dbReference type="NCBI Taxonomy" id="572263"/>
    <lineage>
        <taxon>Bacteria</taxon>
        <taxon>Bacillati</taxon>
        <taxon>Mycoplasmatota</taxon>
        <taxon>Mycoplasmoidales</taxon>
        <taxon>Metamycoplasmataceae</taxon>
        <taxon>Mesomycoplasma</taxon>
    </lineage>
</organism>
<feature type="transmembrane region" description="Helical" evidence="1">
    <location>
        <begin position="165"/>
        <end position="186"/>
    </location>
</feature>
<dbReference type="KEGG" id="mco:MCJ_003190"/>
<name>C5J6B8_MESCH</name>
<keyword evidence="1" id="KW-1133">Transmembrane helix</keyword>
<keyword evidence="1" id="KW-0472">Membrane</keyword>
<evidence type="ECO:0000313" key="3">
    <source>
        <dbReference type="Proteomes" id="UP000001491"/>
    </source>
</evidence>
<feature type="transmembrane region" description="Helical" evidence="1">
    <location>
        <begin position="198"/>
        <end position="217"/>
    </location>
</feature>
<feature type="transmembrane region" description="Helical" evidence="1">
    <location>
        <begin position="250"/>
        <end position="275"/>
    </location>
</feature>